<comment type="caution">
    <text evidence="14">The sequence shown here is derived from an EMBL/GenBank/DDBJ whole genome shotgun (WGS) entry which is preliminary data.</text>
</comment>
<comment type="similarity">
    <text evidence="4">Belongs to the cytochrome P450 family.</text>
</comment>
<dbReference type="PANTHER" id="PTHR24305:SF166">
    <property type="entry name" value="CYTOCHROME P450 12A4, MITOCHONDRIAL-RELATED"/>
    <property type="match status" value="1"/>
</dbReference>
<dbReference type="InterPro" id="IPR036396">
    <property type="entry name" value="Cyt_P450_sf"/>
</dbReference>
<evidence type="ECO:0000256" key="1">
    <source>
        <dbReference type="ARBA" id="ARBA00001971"/>
    </source>
</evidence>
<keyword evidence="12" id="KW-0472">Membrane</keyword>
<feature type="binding site" description="axial binding residue" evidence="13">
    <location>
        <position position="491"/>
    </location>
    <ligand>
        <name>heme</name>
        <dbReference type="ChEBI" id="CHEBI:30413"/>
    </ligand>
    <ligandPart>
        <name>Fe</name>
        <dbReference type="ChEBI" id="CHEBI:18248"/>
    </ligandPart>
</feature>
<dbReference type="EMBL" id="JACGCI010000218">
    <property type="protein sequence ID" value="KAF6741765.1"/>
    <property type="molecule type" value="Genomic_DNA"/>
</dbReference>
<dbReference type="InterPro" id="IPR050121">
    <property type="entry name" value="Cytochrome_P450_monoxygenase"/>
</dbReference>
<keyword evidence="7 13" id="KW-0479">Metal-binding</keyword>
<accession>A0A8H6H792</accession>
<evidence type="ECO:0000256" key="9">
    <source>
        <dbReference type="ARBA" id="ARBA00023002"/>
    </source>
</evidence>
<reference evidence="14 15" key="1">
    <citation type="submission" date="2020-07" db="EMBL/GenBank/DDBJ databases">
        <title>Comparative genomics of pyrophilous fungi reveals a link between fire events and developmental genes.</title>
        <authorList>
            <consortium name="DOE Joint Genome Institute"/>
            <person name="Steindorff A.S."/>
            <person name="Carver A."/>
            <person name="Calhoun S."/>
            <person name="Stillman K."/>
            <person name="Liu H."/>
            <person name="Lipzen A."/>
            <person name="Pangilinan J."/>
            <person name="Labutti K."/>
            <person name="Bruns T.D."/>
            <person name="Grigoriev I.V."/>
        </authorList>
    </citation>
    <scope>NUCLEOTIDE SEQUENCE [LARGE SCALE GENOMIC DNA]</scope>
    <source>
        <strain evidence="14 15">CBS 144469</strain>
    </source>
</reference>
<evidence type="ECO:0000256" key="4">
    <source>
        <dbReference type="ARBA" id="ARBA00010617"/>
    </source>
</evidence>
<comment type="cofactor">
    <cofactor evidence="1 13">
        <name>heme</name>
        <dbReference type="ChEBI" id="CHEBI:30413"/>
    </cofactor>
</comment>
<dbReference type="GO" id="GO:0020037">
    <property type="term" value="F:heme binding"/>
    <property type="evidence" value="ECO:0007669"/>
    <property type="project" value="InterPro"/>
</dbReference>
<keyword evidence="10 13" id="KW-0408">Iron</keyword>
<dbReference type="Proteomes" id="UP000521943">
    <property type="component" value="Unassembled WGS sequence"/>
</dbReference>
<dbReference type="GO" id="GO:0016020">
    <property type="term" value="C:membrane"/>
    <property type="evidence" value="ECO:0007669"/>
    <property type="project" value="UniProtKB-SubCell"/>
</dbReference>
<protein>
    <submittedName>
        <fullName evidence="14">Cytochrome P450</fullName>
    </submittedName>
</protein>
<evidence type="ECO:0000256" key="6">
    <source>
        <dbReference type="ARBA" id="ARBA00022692"/>
    </source>
</evidence>
<gene>
    <name evidence="14" type="ORF">DFP72DRAFT_1054691</name>
</gene>
<keyword evidence="5 13" id="KW-0349">Heme</keyword>
<dbReference type="PANTHER" id="PTHR24305">
    <property type="entry name" value="CYTOCHROME P450"/>
    <property type="match status" value="1"/>
</dbReference>
<keyword evidence="8" id="KW-1133">Transmembrane helix</keyword>
<evidence type="ECO:0000256" key="8">
    <source>
        <dbReference type="ARBA" id="ARBA00022989"/>
    </source>
</evidence>
<dbReference type="GO" id="GO:0004497">
    <property type="term" value="F:monooxygenase activity"/>
    <property type="evidence" value="ECO:0007669"/>
    <property type="project" value="UniProtKB-KW"/>
</dbReference>
<sequence>MLDSQLLRSVPALLAAWIVWAILQRFVFSHPLDKIPGPPAQSLYTGNLLQILNADSPDYMRLLYEKYGRVARVFGLFKERALYISDPKAFQHIFLKEQHIYEESTFFLVTNMKVFGPGLLSTLGDQHRKQRKMLNPVFSIAHMRKMIPTFYSVTYDVRGHRTFRTRLSDISVLSKLRRILLSKTRDGPQTADMLSWLSKAALEIVSLCGLGKSLSPVTEEEGEDPYVTALKTLTPVSRHLRLIRQYVLPFIVKYKLVPPQVLRIISDRLPLPRLHQMSGIVDTMHNVSIEIFTQKRKELQEVGSDDNQKDFLSILMRENSKATAEDRLSDNEVLAQISTLMFAAMDTTSSALSRILWLLAKHPKAKQEFEEPDYDQLSSLKYLDAVCRESLRLYSPVPLVTRQARKDAFLPISNPIRTTDGKEIQSVYVPKDTLIFTPIQAVNQDPGIWGPDSYEWKPERWLSPLPDSVHEARIPGVYSNVMTFIGGSRACIGFKFSEMEMKVLLFVLIDALQFDLGKQEIRWDRSGIATPFVGNNELQPELPMLISRAP</sequence>
<organism evidence="14 15">
    <name type="scientific">Ephemerocybe angulata</name>
    <dbReference type="NCBI Taxonomy" id="980116"/>
    <lineage>
        <taxon>Eukaryota</taxon>
        <taxon>Fungi</taxon>
        <taxon>Dikarya</taxon>
        <taxon>Basidiomycota</taxon>
        <taxon>Agaricomycotina</taxon>
        <taxon>Agaricomycetes</taxon>
        <taxon>Agaricomycetidae</taxon>
        <taxon>Agaricales</taxon>
        <taxon>Agaricineae</taxon>
        <taxon>Psathyrellaceae</taxon>
        <taxon>Ephemerocybe</taxon>
    </lineage>
</organism>
<dbReference type="InterPro" id="IPR001128">
    <property type="entry name" value="Cyt_P450"/>
</dbReference>
<dbReference type="Gene3D" id="1.10.630.10">
    <property type="entry name" value="Cytochrome P450"/>
    <property type="match status" value="1"/>
</dbReference>
<evidence type="ECO:0000256" key="12">
    <source>
        <dbReference type="ARBA" id="ARBA00023136"/>
    </source>
</evidence>
<dbReference type="Pfam" id="PF00067">
    <property type="entry name" value="p450"/>
    <property type="match status" value="1"/>
</dbReference>
<proteinExistence type="inferred from homology"/>
<evidence type="ECO:0000256" key="13">
    <source>
        <dbReference type="PIRSR" id="PIRSR602401-1"/>
    </source>
</evidence>
<evidence type="ECO:0000256" key="3">
    <source>
        <dbReference type="ARBA" id="ARBA00004721"/>
    </source>
</evidence>
<keyword evidence="15" id="KW-1185">Reference proteome</keyword>
<evidence type="ECO:0000256" key="10">
    <source>
        <dbReference type="ARBA" id="ARBA00023004"/>
    </source>
</evidence>
<dbReference type="GO" id="GO:0016705">
    <property type="term" value="F:oxidoreductase activity, acting on paired donors, with incorporation or reduction of molecular oxygen"/>
    <property type="evidence" value="ECO:0007669"/>
    <property type="project" value="InterPro"/>
</dbReference>
<dbReference type="AlphaFoldDB" id="A0A8H6H792"/>
<dbReference type="PRINTS" id="PR00385">
    <property type="entry name" value="P450"/>
</dbReference>
<dbReference type="OrthoDB" id="1470350at2759"/>
<dbReference type="InterPro" id="IPR002401">
    <property type="entry name" value="Cyt_P450_E_grp-I"/>
</dbReference>
<keyword evidence="6" id="KW-0812">Transmembrane</keyword>
<keyword evidence="11" id="KW-0503">Monooxygenase</keyword>
<evidence type="ECO:0000256" key="11">
    <source>
        <dbReference type="ARBA" id="ARBA00023033"/>
    </source>
</evidence>
<dbReference type="SUPFAM" id="SSF48264">
    <property type="entry name" value="Cytochrome P450"/>
    <property type="match status" value="1"/>
</dbReference>
<evidence type="ECO:0000256" key="7">
    <source>
        <dbReference type="ARBA" id="ARBA00022723"/>
    </source>
</evidence>
<comment type="pathway">
    <text evidence="3">Secondary metabolite biosynthesis; terpenoid biosynthesis.</text>
</comment>
<name>A0A8H6H792_9AGAR</name>
<comment type="subcellular location">
    <subcellularLocation>
        <location evidence="2">Membrane</location>
    </subcellularLocation>
</comment>
<dbReference type="PRINTS" id="PR00463">
    <property type="entry name" value="EP450I"/>
</dbReference>
<evidence type="ECO:0000256" key="2">
    <source>
        <dbReference type="ARBA" id="ARBA00004370"/>
    </source>
</evidence>
<evidence type="ECO:0000313" key="14">
    <source>
        <dbReference type="EMBL" id="KAF6741765.1"/>
    </source>
</evidence>
<evidence type="ECO:0000313" key="15">
    <source>
        <dbReference type="Proteomes" id="UP000521943"/>
    </source>
</evidence>
<evidence type="ECO:0000256" key="5">
    <source>
        <dbReference type="ARBA" id="ARBA00022617"/>
    </source>
</evidence>
<keyword evidence="9" id="KW-0560">Oxidoreductase</keyword>
<dbReference type="GO" id="GO:0005506">
    <property type="term" value="F:iron ion binding"/>
    <property type="evidence" value="ECO:0007669"/>
    <property type="project" value="InterPro"/>
</dbReference>